<dbReference type="InterPro" id="IPR036291">
    <property type="entry name" value="NAD(P)-bd_dom_sf"/>
</dbReference>
<reference evidence="2 3" key="1">
    <citation type="submission" date="2016-10" db="EMBL/GenBank/DDBJ databases">
        <authorList>
            <person name="de Groot N.N."/>
        </authorList>
    </citation>
    <scope>NUCLEOTIDE SEQUENCE [LARGE SCALE GENOMIC DNA]</scope>
    <source>
        <strain evidence="2 3">DSM 7343</strain>
    </source>
</reference>
<dbReference type="InterPro" id="IPR001509">
    <property type="entry name" value="Epimerase_deHydtase"/>
</dbReference>
<dbReference type="RefSeq" id="WP_092347463.1">
    <property type="nucleotide sequence ID" value="NZ_FNQN01000005.1"/>
</dbReference>
<dbReference type="OrthoDB" id="9804595at2"/>
<evidence type="ECO:0000313" key="3">
    <source>
        <dbReference type="Proteomes" id="UP000199409"/>
    </source>
</evidence>
<dbReference type="FunFam" id="3.40.50.720:FF:000702">
    <property type="entry name" value="NADH dehydrogenase (Ubiquinone)"/>
    <property type="match status" value="1"/>
</dbReference>
<keyword evidence="3" id="KW-1185">Reference proteome</keyword>
<evidence type="ECO:0000259" key="1">
    <source>
        <dbReference type="Pfam" id="PF01370"/>
    </source>
</evidence>
<feature type="domain" description="NAD-dependent epimerase/dehydratase" evidence="1">
    <location>
        <begin position="3"/>
        <end position="206"/>
    </location>
</feature>
<dbReference type="AlphaFoldDB" id="A0A1H4ARL0"/>
<dbReference type="PANTHER" id="PTHR12126">
    <property type="entry name" value="NADH-UBIQUINONE OXIDOREDUCTASE 39 KDA SUBUNIT-RELATED"/>
    <property type="match status" value="1"/>
</dbReference>
<proteinExistence type="predicted"/>
<dbReference type="Gene3D" id="3.40.50.720">
    <property type="entry name" value="NAD(P)-binding Rossmann-like Domain"/>
    <property type="match status" value="1"/>
</dbReference>
<dbReference type="STRING" id="37625.SAMN05660420_01950"/>
<dbReference type="SUPFAM" id="SSF51735">
    <property type="entry name" value="NAD(P)-binding Rossmann-fold domains"/>
    <property type="match status" value="1"/>
</dbReference>
<accession>A0A1H4ARL0</accession>
<dbReference type="EMBL" id="FNQN01000005">
    <property type="protein sequence ID" value="SEA38438.1"/>
    <property type="molecule type" value="Genomic_DNA"/>
</dbReference>
<dbReference type="GO" id="GO:0044877">
    <property type="term" value="F:protein-containing complex binding"/>
    <property type="evidence" value="ECO:0007669"/>
    <property type="project" value="TreeGrafter"/>
</dbReference>
<dbReference type="Pfam" id="PF01370">
    <property type="entry name" value="Epimerase"/>
    <property type="match status" value="1"/>
</dbReference>
<name>A0A1H4ARL0_9BACT</name>
<dbReference type="Proteomes" id="UP000199409">
    <property type="component" value="Unassembled WGS sequence"/>
</dbReference>
<protein>
    <submittedName>
        <fullName evidence="2">NADH dehydrogenase</fullName>
    </submittedName>
</protein>
<evidence type="ECO:0000313" key="2">
    <source>
        <dbReference type="EMBL" id="SEA38438.1"/>
    </source>
</evidence>
<gene>
    <name evidence="2" type="ORF">SAMN05660420_01950</name>
</gene>
<dbReference type="PANTHER" id="PTHR12126:SF11">
    <property type="entry name" value="NADH DEHYDROGENASE [UBIQUINONE] 1 ALPHA SUBCOMPLEX SUBUNIT 9, MITOCHONDRIAL"/>
    <property type="match status" value="1"/>
</dbReference>
<sequence>MQVFITGGSGFVGRAVIQRLINEGHSVRALVRAEGAVRGIAEVEEVLGDTTQPETLSAQLSDCDAVIHLVGIIREFPKKRVTFQQLHVASTANVLEAATAQGVKRFLQMSANGTRADAITRYHQTKWEAEEQVRQSGLDWTIFRPSLIYGPDDQFINLLARLIKALPVVPVMGNGDYQLQPVHVADVAAGFVRALETSGAVGKTYHCCGPEVLSYNQLLDVIARCLGQRGGARKLHQPLWLMQPVVAAMQSIPQFPMTSDQLQMLLEGNVCPDCCWKDDLTLELQNLTSGIQAYLQV</sequence>
<dbReference type="CDD" id="cd05271">
    <property type="entry name" value="NDUFA9_like_SDR_a"/>
    <property type="match status" value="1"/>
</dbReference>
<organism evidence="2 3">
    <name type="scientific">Desulfuromusa kysingii</name>
    <dbReference type="NCBI Taxonomy" id="37625"/>
    <lineage>
        <taxon>Bacteria</taxon>
        <taxon>Pseudomonadati</taxon>
        <taxon>Thermodesulfobacteriota</taxon>
        <taxon>Desulfuromonadia</taxon>
        <taxon>Desulfuromonadales</taxon>
        <taxon>Geopsychrobacteraceae</taxon>
        <taxon>Desulfuromusa</taxon>
    </lineage>
</organism>
<dbReference type="InterPro" id="IPR051207">
    <property type="entry name" value="ComplexI_NDUFA9_subunit"/>
</dbReference>